<evidence type="ECO:0000256" key="2">
    <source>
        <dbReference type="ARBA" id="ARBA00047899"/>
    </source>
</evidence>
<dbReference type="SUPFAM" id="SSF56112">
    <property type="entry name" value="Protein kinase-like (PK-like)"/>
    <property type="match status" value="1"/>
</dbReference>
<dbReference type="GeneID" id="54573151"/>
<evidence type="ECO:0000256" key="4">
    <source>
        <dbReference type="SAM" id="MobiDB-lite"/>
    </source>
</evidence>
<dbReference type="OrthoDB" id="5584477at2759"/>
<dbReference type="PANTHER" id="PTHR38248:SF2">
    <property type="entry name" value="FUNK1 11"/>
    <property type="match status" value="1"/>
</dbReference>
<gene>
    <name evidence="6" type="ORF">BU26DRAFT_141328</name>
</gene>
<protein>
    <recommendedName>
        <fullName evidence="1">non-specific serine/threonine protein kinase</fullName>
        <ecNumber evidence="1">2.7.11.1</ecNumber>
    </recommendedName>
</protein>
<dbReference type="Pfam" id="PF17667">
    <property type="entry name" value="Pkinase_fungal"/>
    <property type="match status" value="1"/>
</dbReference>
<dbReference type="EC" id="2.7.11.1" evidence="1"/>
<dbReference type="PROSITE" id="PS00109">
    <property type="entry name" value="PROTEIN_KINASE_TYR"/>
    <property type="match status" value="1"/>
</dbReference>
<feature type="compositionally biased region" description="Polar residues" evidence="4">
    <location>
        <begin position="153"/>
        <end position="165"/>
    </location>
</feature>
<comment type="catalytic activity">
    <reaction evidence="2">
        <text>L-threonyl-[protein] + ATP = O-phospho-L-threonyl-[protein] + ADP + H(+)</text>
        <dbReference type="Rhea" id="RHEA:46608"/>
        <dbReference type="Rhea" id="RHEA-COMP:11060"/>
        <dbReference type="Rhea" id="RHEA-COMP:11605"/>
        <dbReference type="ChEBI" id="CHEBI:15378"/>
        <dbReference type="ChEBI" id="CHEBI:30013"/>
        <dbReference type="ChEBI" id="CHEBI:30616"/>
        <dbReference type="ChEBI" id="CHEBI:61977"/>
        <dbReference type="ChEBI" id="CHEBI:456216"/>
        <dbReference type="EC" id="2.7.11.1"/>
    </reaction>
</comment>
<dbReference type="EMBL" id="ML987190">
    <property type="protein sequence ID" value="KAF2254588.1"/>
    <property type="molecule type" value="Genomic_DNA"/>
</dbReference>
<dbReference type="InterPro" id="IPR040976">
    <property type="entry name" value="Pkinase_fungal"/>
</dbReference>
<dbReference type="InterPro" id="IPR008266">
    <property type="entry name" value="Tyr_kinase_AS"/>
</dbReference>
<reference evidence="6" key="1">
    <citation type="journal article" date="2020" name="Stud. Mycol.">
        <title>101 Dothideomycetes genomes: a test case for predicting lifestyles and emergence of pathogens.</title>
        <authorList>
            <person name="Haridas S."/>
            <person name="Albert R."/>
            <person name="Binder M."/>
            <person name="Bloem J."/>
            <person name="Labutti K."/>
            <person name="Salamov A."/>
            <person name="Andreopoulos B."/>
            <person name="Baker S."/>
            <person name="Barry K."/>
            <person name="Bills G."/>
            <person name="Bluhm B."/>
            <person name="Cannon C."/>
            <person name="Castanera R."/>
            <person name="Culley D."/>
            <person name="Daum C."/>
            <person name="Ezra D."/>
            <person name="Gonzalez J."/>
            <person name="Henrissat B."/>
            <person name="Kuo A."/>
            <person name="Liang C."/>
            <person name="Lipzen A."/>
            <person name="Lutzoni F."/>
            <person name="Magnuson J."/>
            <person name="Mondo S."/>
            <person name="Nolan M."/>
            <person name="Ohm R."/>
            <person name="Pangilinan J."/>
            <person name="Park H.-J."/>
            <person name="Ramirez L."/>
            <person name="Alfaro M."/>
            <person name="Sun H."/>
            <person name="Tritt A."/>
            <person name="Yoshinaga Y."/>
            <person name="Zwiers L.-H."/>
            <person name="Turgeon B."/>
            <person name="Goodwin S."/>
            <person name="Spatafora J."/>
            <person name="Crous P."/>
            <person name="Grigoriev I."/>
        </authorList>
    </citation>
    <scope>NUCLEOTIDE SEQUENCE</scope>
    <source>
        <strain evidence="6">CBS 122368</strain>
    </source>
</reference>
<comment type="catalytic activity">
    <reaction evidence="3">
        <text>L-seryl-[protein] + ATP = O-phospho-L-seryl-[protein] + ADP + H(+)</text>
        <dbReference type="Rhea" id="RHEA:17989"/>
        <dbReference type="Rhea" id="RHEA-COMP:9863"/>
        <dbReference type="Rhea" id="RHEA-COMP:11604"/>
        <dbReference type="ChEBI" id="CHEBI:15378"/>
        <dbReference type="ChEBI" id="CHEBI:29999"/>
        <dbReference type="ChEBI" id="CHEBI:30616"/>
        <dbReference type="ChEBI" id="CHEBI:83421"/>
        <dbReference type="ChEBI" id="CHEBI:456216"/>
        <dbReference type="EC" id="2.7.11.1"/>
    </reaction>
</comment>
<evidence type="ECO:0000313" key="7">
    <source>
        <dbReference type="Proteomes" id="UP000800094"/>
    </source>
</evidence>
<feature type="domain" description="Fungal-type protein kinase" evidence="5">
    <location>
        <begin position="288"/>
        <end position="706"/>
    </location>
</feature>
<proteinExistence type="predicted"/>
<dbReference type="Proteomes" id="UP000800094">
    <property type="component" value="Unassembled WGS sequence"/>
</dbReference>
<dbReference type="RefSeq" id="XP_033689592.1">
    <property type="nucleotide sequence ID" value="XM_033819821.1"/>
</dbReference>
<feature type="compositionally biased region" description="Basic residues" evidence="4">
    <location>
        <begin position="543"/>
        <end position="559"/>
    </location>
</feature>
<dbReference type="GO" id="GO:0004674">
    <property type="term" value="F:protein serine/threonine kinase activity"/>
    <property type="evidence" value="ECO:0007669"/>
    <property type="project" value="UniProtKB-EC"/>
</dbReference>
<feature type="region of interest" description="Disordered" evidence="4">
    <location>
        <begin position="530"/>
        <end position="588"/>
    </location>
</feature>
<feature type="compositionally biased region" description="Pro residues" evidence="4">
    <location>
        <begin position="132"/>
        <end position="148"/>
    </location>
</feature>
<evidence type="ECO:0000313" key="6">
    <source>
        <dbReference type="EMBL" id="KAF2254588.1"/>
    </source>
</evidence>
<evidence type="ECO:0000259" key="5">
    <source>
        <dbReference type="Pfam" id="PF17667"/>
    </source>
</evidence>
<keyword evidence="7" id="KW-1185">Reference proteome</keyword>
<accession>A0A6A6IWC7</accession>
<dbReference type="PANTHER" id="PTHR38248">
    <property type="entry name" value="FUNK1 6"/>
    <property type="match status" value="1"/>
</dbReference>
<organism evidence="6 7">
    <name type="scientific">Trematosphaeria pertusa</name>
    <dbReference type="NCBI Taxonomy" id="390896"/>
    <lineage>
        <taxon>Eukaryota</taxon>
        <taxon>Fungi</taxon>
        <taxon>Dikarya</taxon>
        <taxon>Ascomycota</taxon>
        <taxon>Pezizomycotina</taxon>
        <taxon>Dothideomycetes</taxon>
        <taxon>Pleosporomycetidae</taxon>
        <taxon>Pleosporales</taxon>
        <taxon>Massarineae</taxon>
        <taxon>Trematosphaeriaceae</taxon>
        <taxon>Trematosphaeria</taxon>
    </lineage>
</organism>
<evidence type="ECO:0000256" key="3">
    <source>
        <dbReference type="ARBA" id="ARBA00048679"/>
    </source>
</evidence>
<dbReference type="InterPro" id="IPR011009">
    <property type="entry name" value="Kinase-like_dom_sf"/>
</dbReference>
<feature type="region of interest" description="Disordered" evidence="4">
    <location>
        <begin position="130"/>
        <end position="165"/>
    </location>
</feature>
<name>A0A6A6IWC7_9PLEO</name>
<dbReference type="Gene3D" id="1.10.510.10">
    <property type="entry name" value="Transferase(Phosphotransferase) domain 1"/>
    <property type="match status" value="1"/>
</dbReference>
<sequence>MTDASRSAIIEAKPIARGLDAFRESAQSIRQGLVASTQSTVLDRIDNKGFRNHVFDLILALQSLPASRSLPPTSDTPNLALDLDRLHGPIFAEDFDIQCVIPLLRAVLDNECDTVIWEKVYDLLTESKFATHPPPSSPPPPSTPPPSGFPRVASSQQTPWKFTSGSLADTSELRRTVDPVLKVEVGDSLKVDHPDVFDTFFRQMPKLHEMTTAVLQRCQAREPPLFQENKGWTEWPETCEEAAVLNFLNSHVNHFLRYANDHGFRPTEHRHCVMDPNKPLIGSLGKRKLDIGLVQKPSSELEKSDKQNYKWSNILIPGELKSNPREDKHNSTWLDLVRYAREIFSAQDTRRFILGFTLCGSIMRLWVFDRLGVVGSTSFDLNEDGKMFVSVILGYLWMSEEELGYDPTITREGRRCTSIQRDGRIESVCLEDLIKQQHSVVGRATRCWQGFAEDTPERLLVIKDSWEYEERLEEGLLLKEATEAGVKNVARYYYHETVRIGGRVDDVLDNVRKGLSDTAGRNPFQQLAIRTESVTSSTTSGARRGRSRNSSRTTTRKRSSSGTQASMPPPKRPCLDSPDEQDTYRRRNRVHRRLIVQDFGKSIYNARSPRGILTGLLGGIKGHESLLDANILHRDISIGNVMLNMAEDDGFLIDLDLAIKIDRESASGAPSKTGTKVFMAIGVLSGEDHSFMHDLESFFWVLFWACIHCTGCGQSRVSKFDAWNFRATEELAKVKIGSVLYADTFSKELRENVTAYCAPLIPCVEELRKVVFPGGMRWLKEDRGLYSRMKSILQQASINTDTLE</sequence>
<feature type="compositionally biased region" description="Low complexity" evidence="4">
    <location>
        <begin position="533"/>
        <end position="542"/>
    </location>
</feature>
<dbReference type="AlphaFoldDB" id="A0A6A6IWC7"/>
<evidence type="ECO:0000256" key="1">
    <source>
        <dbReference type="ARBA" id="ARBA00012513"/>
    </source>
</evidence>